<evidence type="ECO:0000256" key="1">
    <source>
        <dbReference type="SAM" id="Phobius"/>
    </source>
</evidence>
<name>A0ABY9KDY2_9HYPH</name>
<feature type="transmembrane region" description="Helical" evidence="1">
    <location>
        <begin position="55"/>
        <end position="73"/>
    </location>
</feature>
<keyword evidence="2" id="KW-0614">Plasmid</keyword>
<dbReference type="Proteomes" id="UP001225788">
    <property type="component" value="Plasmid unnamed1"/>
</dbReference>
<evidence type="ECO:0000313" key="2">
    <source>
        <dbReference type="EMBL" id="WLS05207.1"/>
    </source>
</evidence>
<geneLocation type="plasmid" evidence="2 3">
    <name>unnamed1</name>
</geneLocation>
<keyword evidence="3" id="KW-1185">Reference proteome</keyword>
<organism evidence="2 3">
    <name type="scientific">Shinella oryzae</name>
    <dbReference type="NCBI Taxonomy" id="2871820"/>
    <lineage>
        <taxon>Bacteria</taxon>
        <taxon>Pseudomonadati</taxon>
        <taxon>Pseudomonadota</taxon>
        <taxon>Alphaproteobacteria</taxon>
        <taxon>Hyphomicrobiales</taxon>
        <taxon>Rhizobiaceae</taxon>
        <taxon>Shinella</taxon>
    </lineage>
</organism>
<dbReference type="EMBL" id="CP132315">
    <property type="protein sequence ID" value="WLS05207.1"/>
    <property type="molecule type" value="Genomic_DNA"/>
</dbReference>
<keyword evidence="1" id="KW-0812">Transmembrane</keyword>
<gene>
    <name evidence="2" type="ORF">Q9315_23925</name>
</gene>
<reference evidence="2 3" key="1">
    <citation type="submission" date="2023-08" db="EMBL/GenBank/DDBJ databases">
        <title>Pathogen: clinical or host-associated sample.</title>
        <authorList>
            <person name="Hergert J."/>
            <person name="Casey R."/>
            <person name="Wagner J."/>
            <person name="Young E.L."/>
            <person name="Oakeson K.F."/>
        </authorList>
    </citation>
    <scope>NUCLEOTIDE SEQUENCE [LARGE SCALE GENOMIC DNA]</scope>
    <source>
        <strain evidence="2 3">UPHL-collab-2</strain>
        <plasmid evidence="2 3">unnamed1</plasmid>
    </source>
</reference>
<dbReference type="RefSeq" id="WP_306161673.1">
    <property type="nucleotide sequence ID" value="NZ_CP132315.1"/>
</dbReference>
<protein>
    <submittedName>
        <fullName evidence="2">Uncharacterized protein</fullName>
    </submittedName>
</protein>
<sequence>MSERLNRYLGEIDNKARHWNRNVGRPYVRAYDAAFSSYNNAWDQQKEDDKTKAELFVLAASIATGSVLTAVLATSSLRVVAGRVLLDTVCKYNLNRTFEVIHFTATNKAAMFAIGKVLDESRSRIGKEIQQAALKAMTSSAVVPSASAINYFTRVEDFVDTNAICAHETAVAIRDSDASTAEKDRLVQQLEQASFYNPPPLGCINEQTLANKMELSFFMADILNSDFVVERVTETPSNPMLAAKVGAVPVSTKRTPIEVMPRDGQHYPQQYRSRANFPRQGQNTSYSVEINGPGSKVRDRIDVLHKSLYNNRPFFRDQGFFDLTPATRNVELQSAQRILEQIGDVMRPRNPLATAFH</sequence>
<accession>A0ABY9KDY2</accession>
<keyword evidence="1" id="KW-1133">Transmembrane helix</keyword>
<proteinExistence type="predicted"/>
<evidence type="ECO:0000313" key="3">
    <source>
        <dbReference type="Proteomes" id="UP001225788"/>
    </source>
</evidence>
<keyword evidence="1" id="KW-0472">Membrane</keyword>